<protein>
    <recommendedName>
        <fullName evidence="1">Putative endonuclease SegE-like GIY-YIG domain-containing protein</fullName>
    </recommendedName>
</protein>
<dbReference type="HOGENOM" id="CLU_1394181_0_0_11"/>
<dbReference type="OrthoDB" id="10012674at2"/>
<evidence type="ECO:0000259" key="1">
    <source>
        <dbReference type="Pfam" id="PF19835"/>
    </source>
</evidence>
<organism evidence="2 3">
    <name type="scientific">Clavibacter michiganensis subsp. michiganensis (strain NCPPB 382)</name>
    <dbReference type="NCBI Taxonomy" id="443906"/>
    <lineage>
        <taxon>Bacteria</taxon>
        <taxon>Bacillati</taxon>
        <taxon>Actinomycetota</taxon>
        <taxon>Actinomycetes</taxon>
        <taxon>Micrococcales</taxon>
        <taxon>Microbacteriaceae</taxon>
        <taxon>Clavibacter</taxon>
    </lineage>
</organism>
<feature type="domain" description="Putative endonuclease SegE-like GIY-YIG" evidence="1">
    <location>
        <begin position="10"/>
        <end position="86"/>
    </location>
</feature>
<dbReference type="AlphaFoldDB" id="A5CTE4"/>
<evidence type="ECO:0000313" key="2">
    <source>
        <dbReference type="EMBL" id="CAN02371.1"/>
    </source>
</evidence>
<dbReference type="KEGG" id="cmi:CMM_2299"/>
<sequence length="195" mass="22659">MNYPTNPSQVVLDANFGYIYRITNTLTGFVYIGMHQHVKGERWRDYLGSGFRIQDEQVFLGRDFFSKELVCWTKSRIDAEIKEATHITRLVQSDTPHYNISNFDGALYATTPEQIQAMTAFRLSHESWNFLTPQRYRLQSITSSDLPDADIFDVQLRIIEEAIALKTARQILKRSIAAGVITPPRHTRRRRTRAY</sequence>
<dbReference type="CDD" id="cd10444">
    <property type="entry name" value="GIY-YIG_SegABCDEFG"/>
    <property type="match status" value="1"/>
</dbReference>
<dbReference type="EMBL" id="AM711867">
    <property type="protein sequence ID" value="CAN02371.1"/>
    <property type="molecule type" value="Genomic_DNA"/>
</dbReference>
<dbReference type="InterPro" id="IPR035901">
    <property type="entry name" value="GIY-YIG_endonuc_sf"/>
</dbReference>
<gene>
    <name evidence="2" type="ordered locus">CMM_2299</name>
</gene>
<proteinExistence type="predicted"/>
<name>A5CTE4_CLAM3</name>
<accession>A5CTE4</accession>
<reference evidence="2 3" key="1">
    <citation type="journal article" date="2008" name="J. Bacteriol.">
        <title>The genome sequence of the tomato-pathogenic actinomycete Clavibacter michiganensis subsp. michiganensis NCPPB382 reveals a large island involved in pathogenicity.</title>
        <authorList>
            <person name="Gartemann K.H."/>
            <person name="Abt B."/>
            <person name="Bekel T."/>
            <person name="Burger A."/>
            <person name="Engemann J."/>
            <person name="Flugel M."/>
            <person name="Gaigalat L."/>
            <person name="Goesmann A."/>
            <person name="Grafen I."/>
            <person name="Kalinowski J."/>
            <person name="Kaup O."/>
            <person name="Kirchner O."/>
            <person name="Krause L."/>
            <person name="Linke B."/>
            <person name="McHardy A."/>
            <person name="Meyer F."/>
            <person name="Pohle S."/>
            <person name="Ruckert C."/>
            <person name="Schneiker S."/>
            <person name="Zellermann E.M."/>
            <person name="Puhler A."/>
            <person name="Eichenlaub R."/>
            <person name="Kaiser O."/>
            <person name="Bartels D."/>
        </authorList>
    </citation>
    <scope>NUCLEOTIDE SEQUENCE [LARGE SCALE GENOMIC DNA]</scope>
    <source>
        <strain evidence="2 3">NCPPB 382</strain>
    </source>
</reference>
<dbReference type="SUPFAM" id="SSF82771">
    <property type="entry name" value="GIY-YIG endonuclease"/>
    <property type="match status" value="1"/>
</dbReference>
<evidence type="ECO:0000313" key="3">
    <source>
        <dbReference type="Proteomes" id="UP000001564"/>
    </source>
</evidence>
<dbReference type="Pfam" id="PF19835">
    <property type="entry name" value="SegE_GIY-YIG"/>
    <property type="match status" value="1"/>
</dbReference>
<dbReference type="InterPro" id="IPR045566">
    <property type="entry name" value="SegE-like_GIY-YIG"/>
</dbReference>
<dbReference type="Proteomes" id="UP000001564">
    <property type="component" value="Chromosome"/>
</dbReference>
<keyword evidence="3" id="KW-1185">Reference proteome</keyword>
<dbReference type="RefSeq" id="WP_012038989.1">
    <property type="nucleotide sequence ID" value="NC_009480.1"/>
</dbReference>